<evidence type="ECO:0000256" key="6">
    <source>
        <dbReference type="ARBA" id="ARBA00023004"/>
    </source>
</evidence>
<gene>
    <name evidence="10" type="ORF">MNBD_BACTEROID01-1521</name>
</gene>
<proteinExistence type="predicted"/>
<dbReference type="EMBL" id="UOEP01000036">
    <property type="protein sequence ID" value="VAW14426.1"/>
    <property type="molecule type" value="Genomic_DNA"/>
</dbReference>
<accession>A0A3B0U4T7</accession>
<keyword evidence="6" id="KW-0408">Iron</keyword>
<evidence type="ECO:0000256" key="2">
    <source>
        <dbReference type="ARBA" id="ARBA00022485"/>
    </source>
</evidence>
<dbReference type="Pfam" id="PF13237">
    <property type="entry name" value="Fer4_10"/>
    <property type="match status" value="1"/>
</dbReference>
<evidence type="ECO:0000256" key="5">
    <source>
        <dbReference type="ARBA" id="ARBA00022982"/>
    </source>
</evidence>
<feature type="domain" description="4Fe-4S ferredoxin-type" evidence="9">
    <location>
        <begin position="233"/>
        <end position="262"/>
    </location>
</feature>
<keyword evidence="1" id="KW-0813">Transport</keyword>
<keyword evidence="8" id="KW-0472">Membrane</keyword>
<keyword evidence="4" id="KW-0677">Repeat</keyword>
<dbReference type="NCBIfam" id="TIGR02163">
    <property type="entry name" value="napH"/>
    <property type="match status" value="1"/>
</dbReference>
<feature type="transmembrane region" description="Helical" evidence="8">
    <location>
        <begin position="155"/>
        <end position="173"/>
    </location>
</feature>
<keyword evidence="2" id="KW-0004">4Fe-4S</keyword>
<keyword evidence="5" id="KW-0249">Electron transport</keyword>
<evidence type="ECO:0000256" key="8">
    <source>
        <dbReference type="SAM" id="Phobius"/>
    </source>
</evidence>
<name>A0A3B0U4T7_9ZZZZ</name>
<dbReference type="InterPro" id="IPR017896">
    <property type="entry name" value="4Fe4S_Fe-S-bd"/>
</dbReference>
<feature type="transmembrane region" description="Helical" evidence="8">
    <location>
        <begin position="123"/>
        <end position="143"/>
    </location>
</feature>
<feature type="transmembrane region" description="Helical" evidence="8">
    <location>
        <begin position="55"/>
        <end position="81"/>
    </location>
</feature>
<evidence type="ECO:0000259" key="9">
    <source>
        <dbReference type="PROSITE" id="PS51379"/>
    </source>
</evidence>
<dbReference type="NCBIfam" id="NF007013">
    <property type="entry name" value="PRK09477.1"/>
    <property type="match status" value="1"/>
</dbReference>
<dbReference type="PANTHER" id="PTHR30176:SF3">
    <property type="entry name" value="FERREDOXIN-TYPE PROTEIN NAPH"/>
    <property type="match status" value="1"/>
</dbReference>
<keyword evidence="8" id="KW-1133">Transmembrane helix</keyword>
<dbReference type="PANTHER" id="PTHR30176">
    <property type="entry name" value="FERREDOXIN-TYPE PROTEIN NAPH"/>
    <property type="match status" value="1"/>
</dbReference>
<feature type="transmembrane region" description="Helical" evidence="8">
    <location>
        <begin position="12"/>
        <end position="35"/>
    </location>
</feature>
<organism evidence="10">
    <name type="scientific">hydrothermal vent metagenome</name>
    <dbReference type="NCBI Taxonomy" id="652676"/>
    <lineage>
        <taxon>unclassified sequences</taxon>
        <taxon>metagenomes</taxon>
        <taxon>ecological metagenomes</taxon>
    </lineage>
</organism>
<keyword evidence="3" id="KW-0479">Metal-binding</keyword>
<dbReference type="Gene3D" id="3.30.70.20">
    <property type="match status" value="1"/>
</dbReference>
<evidence type="ECO:0000256" key="1">
    <source>
        <dbReference type="ARBA" id="ARBA00022448"/>
    </source>
</evidence>
<dbReference type="InterPro" id="IPR017900">
    <property type="entry name" value="4Fe4S_Fe_S_CS"/>
</dbReference>
<evidence type="ECO:0000313" key="10">
    <source>
        <dbReference type="EMBL" id="VAW14426.1"/>
    </source>
</evidence>
<reference evidence="10" key="1">
    <citation type="submission" date="2018-06" db="EMBL/GenBank/DDBJ databases">
        <authorList>
            <person name="Zhirakovskaya E."/>
        </authorList>
    </citation>
    <scope>NUCLEOTIDE SEQUENCE</scope>
</reference>
<evidence type="ECO:0000256" key="3">
    <source>
        <dbReference type="ARBA" id="ARBA00022723"/>
    </source>
</evidence>
<dbReference type="GO" id="GO:0051539">
    <property type="term" value="F:4 iron, 4 sulfur cluster binding"/>
    <property type="evidence" value="ECO:0007669"/>
    <property type="project" value="UniProtKB-KW"/>
</dbReference>
<dbReference type="AlphaFoldDB" id="A0A3B0U4T7"/>
<dbReference type="GO" id="GO:0046872">
    <property type="term" value="F:metal ion binding"/>
    <property type="evidence" value="ECO:0007669"/>
    <property type="project" value="UniProtKB-KW"/>
</dbReference>
<dbReference type="Pfam" id="PF12801">
    <property type="entry name" value="Fer4_5"/>
    <property type="match status" value="2"/>
</dbReference>
<evidence type="ECO:0000256" key="7">
    <source>
        <dbReference type="ARBA" id="ARBA00023014"/>
    </source>
</evidence>
<dbReference type="PROSITE" id="PS00198">
    <property type="entry name" value="4FE4S_FER_1"/>
    <property type="match status" value="1"/>
</dbReference>
<keyword evidence="8" id="KW-0812">Transmembrane</keyword>
<feature type="domain" description="4Fe-4S ferredoxin-type" evidence="9">
    <location>
        <begin position="202"/>
        <end position="232"/>
    </location>
</feature>
<dbReference type="InterPro" id="IPR051684">
    <property type="entry name" value="Electron_Trans/Redox"/>
</dbReference>
<dbReference type="InterPro" id="IPR011886">
    <property type="entry name" value="NapH_MauN"/>
</dbReference>
<evidence type="ECO:0000256" key="4">
    <source>
        <dbReference type="ARBA" id="ARBA00022737"/>
    </source>
</evidence>
<sequence length="271" mass="29966">MKGLRKYRFLILRRLVQFTTMLLFFSANYLGWNLLKGDYSSATVLGSVKLSDPFAVLQTLATGFWVGTDILVSALIILFFYTLLSGRMFCSWVCPVNPVSDFVRWLRSKLSIKNKVVKLPKGIRYWVLGLSLILSVIFGVAAFEAISPIGFLHRAIIFGAGIGWPAVAVVLFFDLGIVKNGWCGHLCPLGAFYSLAGNIGLLKVKHDVDKCTDCNKCFQVCPEKQVLSIVGVKSGLVISGECTNCARCIEVCDDSALKLSVRDMKKIKKFS</sequence>
<dbReference type="SUPFAM" id="SSF54862">
    <property type="entry name" value="4Fe-4S ferredoxins"/>
    <property type="match status" value="1"/>
</dbReference>
<protein>
    <submittedName>
        <fullName evidence="10">Polyferredoxin NapH (Periplasmic nitrate reductase)</fullName>
    </submittedName>
</protein>
<dbReference type="PROSITE" id="PS51379">
    <property type="entry name" value="4FE4S_FER_2"/>
    <property type="match status" value="2"/>
</dbReference>
<dbReference type="GO" id="GO:0005886">
    <property type="term" value="C:plasma membrane"/>
    <property type="evidence" value="ECO:0007669"/>
    <property type="project" value="TreeGrafter"/>
</dbReference>
<keyword evidence="7" id="KW-0411">Iron-sulfur</keyword>